<keyword evidence="1" id="KW-0472">Membrane</keyword>
<proteinExistence type="predicted"/>
<organism evidence="2">
    <name type="scientific">viral metagenome</name>
    <dbReference type="NCBI Taxonomy" id="1070528"/>
    <lineage>
        <taxon>unclassified sequences</taxon>
        <taxon>metagenomes</taxon>
        <taxon>organismal metagenomes</taxon>
    </lineage>
</organism>
<evidence type="ECO:0000313" key="2">
    <source>
        <dbReference type="EMBL" id="QHU19250.1"/>
    </source>
</evidence>
<name>A0A6C0KR91_9ZZZZ</name>
<evidence type="ECO:0000256" key="1">
    <source>
        <dbReference type="SAM" id="Phobius"/>
    </source>
</evidence>
<dbReference type="EMBL" id="MN740946">
    <property type="protein sequence ID" value="QHU19250.1"/>
    <property type="molecule type" value="Genomic_DNA"/>
</dbReference>
<sequence>MLKKNYKFLIILIILIILVILSIFFINNFTNYYISNGKYLDKTELRNKLFGKLAIHNSLSSPNLLYKIYYNSDNTFTIYTIKNGESVGSTKGDYRIVSKYNKGYIEINYNKINESPYPESAFSKNNKNSIYKTMKNTLGPFIIHDDKNRSSYILEYNSSYSNEKKFLTIYK</sequence>
<feature type="transmembrane region" description="Helical" evidence="1">
    <location>
        <begin position="6"/>
        <end position="26"/>
    </location>
</feature>
<keyword evidence="1" id="KW-0812">Transmembrane</keyword>
<accession>A0A6C0KR91</accession>
<reference evidence="2" key="1">
    <citation type="journal article" date="2020" name="Nature">
        <title>Giant virus diversity and host interactions through global metagenomics.</title>
        <authorList>
            <person name="Schulz F."/>
            <person name="Roux S."/>
            <person name="Paez-Espino D."/>
            <person name="Jungbluth S."/>
            <person name="Walsh D.A."/>
            <person name="Denef V.J."/>
            <person name="McMahon K.D."/>
            <person name="Konstantinidis K.T."/>
            <person name="Eloe-Fadrosh E.A."/>
            <person name="Kyrpides N.C."/>
            <person name="Woyke T."/>
        </authorList>
    </citation>
    <scope>NUCLEOTIDE SEQUENCE</scope>
    <source>
        <strain evidence="2">GVMAG-S-3300013014-104</strain>
    </source>
</reference>
<keyword evidence="1" id="KW-1133">Transmembrane helix</keyword>
<protein>
    <submittedName>
        <fullName evidence="2">Uncharacterized protein</fullName>
    </submittedName>
</protein>
<dbReference type="AlphaFoldDB" id="A0A6C0KR91"/>